<dbReference type="InterPro" id="IPR041494">
    <property type="entry name" value="PIN7"/>
</dbReference>
<organism evidence="2 3">
    <name type="scientific">Stenotrophomonas rhizophila</name>
    <dbReference type="NCBI Taxonomy" id="216778"/>
    <lineage>
        <taxon>Bacteria</taxon>
        <taxon>Pseudomonadati</taxon>
        <taxon>Pseudomonadota</taxon>
        <taxon>Gammaproteobacteria</taxon>
        <taxon>Lysobacterales</taxon>
        <taxon>Lysobacteraceae</taxon>
        <taxon>Stenotrophomonas</taxon>
    </lineage>
</organism>
<comment type="caution">
    <text evidence="2">The sequence shown here is derived from an EMBL/GenBank/DDBJ whole genome shotgun (WGS) entry which is preliminary data.</text>
</comment>
<dbReference type="Proteomes" id="UP001320691">
    <property type="component" value="Unassembled WGS sequence"/>
</dbReference>
<evidence type="ECO:0000313" key="2">
    <source>
        <dbReference type="EMBL" id="MCS4280562.1"/>
    </source>
</evidence>
<feature type="domain" description="PIN-like" evidence="1">
    <location>
        <begin position="6"/>
        <end position="106"/>
    </location>
</feature>
<proteinExistence type="predicted"/>
<protein>
    <recommendedName>
        <fullName evidence="1">PIN-like domain-containing protein</fullName>
    </recommendedName>
</protein>
<accession>A0AAW5PIJ8</accession>
<dbReference type="AlphaFoldDB" id="A0AAW5PIJ8"/>
<name>A0AAW5PIJ8_9GAMM</name>
<evidence type="ECO:0000259" key="1">
    <source>
        <dbReference type="Pfam" id="PF18475"/>
    </source>
</evidence>
<sequence length="215" mass="23462">MRNYVLIDYENVQPKTLAALEGPDFHVLVFVGVAQAKISIDVAEALQALGPSARYIRCSGGGSNALDFHIAFYIGELASNQQECFFHIVSKDTGFDPLMAHLRARGLRVSRSTSIETLPMFRAADVKAAKAEAVQQGSMTKPAALEPSQRLDWVVSQLGKHAKNRPASPKTLGNAIGAMFQNTLKPAELTALVQQLQQRKWVSIKDKKVTYALPG</sequence>
<dbReference type="EMBL" id="JANUEK010000006">
    <property type="protein sequence ID" value="MCS4280562.1"/>
    <property type="molecule type" value="Genomic_DNA"/>
</dbReference>
<gene>
    <name evidence="2" type="ORF">M2412_002556</name>
</gene>
<dbReference type="RefSeq" id="WP_259261237.1">
    <property type="nucleotide sequence ID" value="NZ_JANUEK010000006.1"/>
</dbReference>
<reference evidence="2" key="1">
    <citation type="submission" date="2022-08" db="EMBL/GenBank/DDBJ databases">
        <title>Genomic analyses of the natural microbiome of Caenorhabditis elegans.</title>
        <authorList>
            <person name="Samuel B."/>
        </authorList>
    </citation>
    <scope>NUCLEOTIDE SEQUENCE</scope>
    <source>
        <strain evidence="2">BIGb0277</strain>
    </source>
</reference>
<dbReference type="Pfam" id="PF18475">
    <property type="entry name" value="PIN7"/>
    <property type="match status" value="1"/>
</dbReference>
<evidence type="ECO:0000313" key="3">
    <source>
        <dbReference type="Proteomes" id="UP001320691"/>
    </source>
</evidence>